<dbReference type="GO" id="GO:0005829">
    <property type="term" value="C:cytosol"/>
    <property type="evidence" value="ECO:0007669"/>
    <property type="project" value="TreeGrafter"/>
</dbReference>
<dbReference type="NCBIfam" id="TIGR03591">
    <property type="entry name" value="polynuc_phos"/>
    <property type="match status" value="1"/>
</dbReference>
<dbReference type="Gene3D" id="3.30.230.70">
    <property type="entry name" value="GHMP Kinase, N-terminal domain"/>
    <property type="match status" value="2"/>
</dbReference>
<evidence type="ECO:0000256" key="1">
    <source>
        <dbReference type="ARBA" id="ARBA00007404"/>
    </source>
</evidence>
<gene>
    <name evidence="8" type="primary">pnp</name>
    <name evidence="11" type="ORF">EH55_09555</name>
</gene>
<evidence type="ECO:0000313" key="12">
    <source>
        <dbReference type="Proteomes" id="UP000027665"/>
    </source>
</evidence>
<dbReference type="Gene3D" id="2.40.50.140">
    <property type="entry name" value="Nucleic acid-binding proteins"/>
    <property type="match status" value="1"/>
</dbReference>
<dbReference type="InterPro" id="IPR004088">
    <property type="entry name" value="KH_dom_type_1"/>
</dbReference>
<dbReference type="FunFam" id="3.30.230.70:FF:000001">
    <property type="entry name" value="Polyribonucleotide nucleotidyltransferase"/>
    <property type="match status" value="1"/>
</dbReference>
<dbReference type="Pfam" id="PF00013">
    <property type="entry name" value="KH_1"/>
    <property type="match status" value="1"/>
</dbReference>
<dbReference type="FunFam" id="3.30.230.70:FF:000002">
    <property type="entry name" value="Polyribonucleotide nucleotidyltransferase"/>
    <property type="match status" value="1"/>
</dbReference>
<dbReference type="OrthoDB" id="9804305at2"/>
<evidence type="ECO:0000256" key="8">
    <source>
        <dbReference type="HAMAP-Rule" id="MF_01595"/>
    </source>
</evidence>
<comment type="similarity">
    <text evidence="1 8">Belongs to the polyribonucleotide nucleotidyltransferase family.</text>
</comment>
<keyword evidence="6 8" id="KW-0460">Magnesium</keyword>
<dbReference type="NCBIfam" id="NF008805">
    <property type="entry name" value="PRK11824.1"/>
    <property type="match status" value="1"/>
</dbReference>
<dbReference type="EMBL" id="JMKI01000047">
    <property type="protein sequence ID" value="KEJ91444.1"/>
    <property type="molecule type" value="Genomic_DNA"/>
</dbReference>
<dbReference type="InterPro" id="IPR001247">
    <property type="entry name" value="ExoRNase_PH_dom1"/>
</dbReference>
<protein>
    <recommendedName>
        <fullName evidence="8">Polyribonucleotide nucleotidyltransferase</fullName>
        <ecNumber evidence="8">2.7.7.8</ecNumber>
    </recommendedName>
    <alternativeName>
        <fullName evidence="8">Polynucleotide phosphorylase</fullName>
        <shortName evidence="8">PNPase</shortName>
    </alternativeName>
</protein>
<feature type="domain" description="S1 motif" evidence="10">
    <location>
        <begin position="621"/>
        <end position="689"/>
    </location>
</feature>
<keyword evidence="3 8" id="KW-0808">Transferase</keyword>
<dbReference type="PIRSF" id="PIRSF005499">
    <property type="entry name" value="PNPase"/>
    <property type="match status" value="1"/>
</dbReference>
<evidence type="ECO:0000256" key="6">
    <source>
        <dbReference type="ARBA" id="ARBA00022842"/>
    </source>
</evidence>
<dbReference type="InterPro" id="IPR036345">
    <property type="entry name" value="ExoRNase_PH_dom2_sf"/>
</dbReference>
<dbReference type="Pfam" id="PF03726">
    <property type="entry name" value="PNPase"/>
    <property type="match status" value="1"/>
</dbReference>
<keyword evidence="4 8" id="KW-0548">Nucleotidyltransferase</keyword>
<dbReference type="InterPro" id="IPR003029">
    <property type="entry name" value="S1_domain"/>
</dbReference>
<dbReference type="CDD" id="cd11364">
    <property type="entry name" value="RNase_PH_PNPase_2"/>
    <property type="match status" value="1"/>
</dbReference>
<dbReference type="SUPFAM" id="SSF55666">
    <property type="entry name" value="Ribonuclease PH domain 2-like"/>
    <property type="match status" value="2"/>
</dbReference>
<dbReference type="InterPro" id="IPR004087">
    <property type="entry name" value="KH_dom"/>
</dbReference>
<evidence type="ECO:0000259" key="10">
    <source>
        <dbReference type="PROSITE" id="PS50126"/>
    </source>
</evidence>
<evidence type="ECO:0000256" key="2">
    <source>
        <dbReference type="ARBA" id="ARBA00022490"/>
    </source>
</evidence>
<dbReference type="PANTHER" id="PTHR11252">
    <property type="entry name" value="POLYRIBONUCLEOTIDE NUCLEOTIDYLTRANSFERASE"/>
    <property type="match status" value="1"/>
</dbReference>
<dbReference type="GO" id="GO:0000287">
    <property type="term" value="F:magnesium ion binding"/>
    <property type="evidence" value="ECO:0007669"/>
    <property type="project" value="UniProtKB-UniRule"/>
</dbReference>
<dbReference type="InterPro" id="IPR027408">
    <property type="entry name" value="PNPase/RNase_PH_dom_sf"/>
</dbReference>
<keyword evidence="5 8" id="KW-0479">Metal-binding</keyword>
<dbReference type="GO" id="GO:0000175">
    <property type="term" value="F:3'-5'-RNA exonuclease activity"/>
    <property type="evidence" value="ECO:0007669"/>
    <property type="project" value="TreeGrafter"/>
</dbReference>
<feature type="binding site" evidence="8">
    <location>
        <position position="491"/>
    </location>
    <ligand>
        <name>Mg(2+)</name>
        <dbReference type="ChEBI" id="CHEBI:18420"/>
    </ligand>
</feature>
<dbReference type="STRING" id="2754.EH55_09555"/>
<evidence type="ECO:0000256" key="5">
    <source>
        <dbReference type="ARBA" id="ARBA00022723"/>
    </source>
</evidence>
<reference evidence="11 12" key="1">
    <citation type="submission" date="2014-04" db="EMBL/GenBank/DDBJ databases">
        <title>Draft Genome Sequence of Synergistes jonesii.</title>
        <authorList>
            <person name="Coil D.A."/>
            <person name="Eisen J.A."/>
            <person name="Holland-Moritz H.E."/>
        </authorList>
    </citation>
    <scope>NUCLEOTIDE SEQUENCE [LARGE SCALE GENOMIC DNA]</scope>
    <source>
        <strain evidence="11 12">78-1</strain>
    </source>
</reference>
<name>A0A073INW0_9BACT</name>
<keyword evidence="7 8" id="KW-0694">RNA-binding</keyword>
<evidence type="ECO:0000256" key="9">
    <source>
        <dbReference type="SAM" id="MobiDB-lite"/>
    </source>
</evidence>
<proteinExistence type="inferred from homology"/>
<dbReference type="SUPFAM" id="SSF50249">
    <property type="entry name" value="Nucleic acid-binding proteins"/>
    <property type="match status" value="1"/>
</dbReference>
<organism evidence="11 12">
    <name type="scientific">Synergistes jonesii</name>
    <dbReference type="NCBI Taxonomy" id="2754"/>
    <lineage>
        <taxon>Bacteria</taxon>
        <taxon>Thermotogati</taxon>
        <taxon>Synergistota</taxon>
        <taxon>Synergistia</taxon>
        <taxon>Synergistales</taxon>
        <taxon>Synergistaceae</taxon>
        <taxon>Synergistes</taxon>
    </lineage>
</organism>
<dbReference type="GO" id="GO:0006402">
    <property type="term" value="P:mRNA catabolic process"/>
    <property type="evidence" value="ECO:0007669"/>
    <property type="project" value="UniProtKB-UniRule"/>
</dbReference>
<comment type="function">
    <text evidence="8">Involved in mRNA degradation. Catalyzes the phosphorolysis of single-stranded polyribonucleotides processively in the 3'- to 5'-direction.</text>
</comment>
<dbReference type="Pfam" id="PF01138">
    <property type="entry name" value="RNase_PH"/>
    <property type="match status" value="2"/>
</dbReference>
<accession>A0A073INW0</accession>
<dbReference type="PATRIC" id="fig|2754.20.peg.886"/>
<dbReference type="SUPFAM" id="SSF54791">
    <property type="entry name" value="Eukaryotic type KH-domain (KH-domain type I)"/>
    <property type="match status" value="1"/>
</dbReference>
<evidence type="ECO:0000256" key="3">
    <source>
        <dbReference type="ARBA" id="ARBA00022679"/>
    </source>
</evidence>
<dbReference type="SUPFAM" id="SSF54211">
    <property type="entry name" value="Ribosomal protein S5 domain 2-like"/>
    <property type="match status" value="2"/>
</dbReference>
<dbReference type="GO" id="GO:0003723">
    <property type="term" value="F:RNA binding"/>
    <property type="evidence" value="ECO:0007669"/>
    <property type="project" value="UniProtKB-UniRule"/>
</dbReference>
<dbReference type="CDD" id="cd11363">
    <property type="entry name" value="RNase_PH_PNPase_1"/>
    <property type="match status" value="1"/>
</dbReference>
<dbReference type="InterPro" id="IPR012340">
    <property type="entry name" value="NA-bd_OB-fold"/>
</dbReference>
<dbReference type="eggNOG" id="COG1185">
    <property type="taxonomic scope" value="Bacteria"/>
</dbReference>
<dbReference type="CDD" id="cd02393">
    <property type="entry name" value="KH-I_PNPase"/>
    <property type="match status" value="1"/>
</dbReference>
<evidence type="ECO:0000313" key="11">
    <source>
        <dbReference type="EMBL" id="KEJ91444.1"/>
    </source>
</evidence>
<dbReference type="Pfam" id="PF03725">
    <property type="entry name" value="RNase_PH_C"/>
    <property type="match status" value="2"/>
</dbReference>
<dbReference type="Pfam" id="PF00575">
    <property type="entry name" value="S1"/>
    <property type="match status" value="1"/>
</dbReference>
<feature type="region of interest" description="Disordered" evidence="9">
    <location>
        <begin position="710"/>
        <end position="798"/>
    </location>
</feature>
<dbReference type="GO" id="GO:0006396">
    <property type="term" value="P:RNA processing"/>
    <property type="evidence" value="ECO:0007669"/>
    <property type="project" value="InterPro"/>
</dbReference>
<dbReference type="AlphaFoldDB" id="A0A073INW0"/>
<dbReference type="FunFam" id="3.30.1370.10:FF:000001">
    <property type="entry name" value="Polyribonucleotide nucleotidyltransferase"/>
    <property type="match status" value="1"/>
</dbReference>
<dbReference type="InterPro" id="IPR036612">
    <property type="entry name" value="KH_dom_type_1_sf"/>
</dbReference>
<dbReference type="SMART" id="SM00322">
    <property type="entry name" value="KH"/>
    <property type="match status" value="1"/>
</dbReference>
<evidence type="ECO:0000256" key="4">
    <source>
        <dbReference type="ARBA" id="ARBA00022695"/>
    </source>
</evidence>
<dbReference type="EC" id="2.7.7.8" evidence="8"/>
<sequence>MKKIYELDFYGKKMSFEVGRLAKQANAAVLARHGDTALLVTSVLAEKAREGMDFFPLLVDYEERYYSAGKVPGGYIKREGRPSESAILSGRMIDRSIRSLFPEWMRNDVHVVATVMSVDQKNPANILGINGASFALAISDIPWDGPIGAVRIGCLDGKLVVNPDESDLPRSTLDLVVAGHKGGITMVEAGAKEVSEELLVDAMELASEAVRKIVEFIEGAVTEIGKEKVQLPVPEVIKEIDDWMRENLTDEIYEAVQINQKQPRGAAIAAAQQRAEERFAEEYPDSPKYIAGVMDEMVKKAVRRLLVVDRKRADGRAMDELRPISCEIDILPMTHGSALFTRGETQSLGVTTLGMIGLDDQMMDGLKIDEPAKRFILHYNFPPYSVGEVRPMRGPGRREIGHGALAERALRALFPEEEEFPYVVRQVSDILESNGSSSMASVCSGSLSMMAAGVPIKKAVAGIAMGLIADGGEMCILTDIQGLEDHYGDMDFKVAGTRDGVTALQMDNKAGGINRDILTRALAQAKKGRFQILDIMDRTIAAPRPELSPNAPKIITFNIDPEKIRDVIGSGGKTIRGIVQQTGAKIDVEDSGKVSVAAVNEESARLAEKIIRDLVRDVEAGETFVGTVTRMLSFGAFVEVLPGKEGLLHVSEVSNYRVPTIEDAFGIGEKVLVTVKEIDDMHRVNLSRKRLLGQLDELALNPEFAAQIPAERAREERYSHFPKGGERREGGHDRDRDRGDRDRGDRGDRGERGERGERNFDRDRERDRSRGFERQRGGDFEEEKPHRPARRFERERKN</sequence>
<dbReference type="InterPro" id="IPR020568">
    <property type="entry name" value="Ribosomal_Su5_D2-typ_SF"/>
</dbReference>
<dbReference type="SMART" id="SM00316">
    <property type="entry name" value="S1"/>
    <property type="match status" value="1"/>
</dbReference>
<dbReference type="Proteomes" id="UP000027665">
    <property type="component" value="Unassembled WGS sequence"/>
</dbReference>
<comment type="caution">
    <text evidence="11">The sequence shown here is derived from an EMBL/GenBank/DDBJ whole genome shotgun (WGS) entry which is preliminary data.</text>
</comment>
<dbReference type="Gene3D" id="3.30.1370.10">
    <property type="entry name" value="K Homology domain, type 1"/>
    <property type="match status" value="1"/>
</dbReference>
<dbReference type="PANTHER" id="PTHR11252:SF0">
    <property type="entry name" value="POLYRIBONUCLEOTIDE NUCLEOTIDYLTRANSFERASE 1, MITOCHONDRIAL"/>
    <property type="match status" value="1"/>
</dbReference>
<comment type="subcellular location">
    <subcellularLocation>
        <location evidence="8">Cytoplasm</location>
    </subcellularLocation>
</comment>
<comment type="cofactor">
    <cofactor evidence="8">
        <name>Mg(2+)</name>
        <dbReference type="ChEBI" id="CHEBI:18420"/>
    </cofactor>
</comment>
<evidence type="ECO:0000256" key="7">
    <source>
        <dbReference type="ARBA" id="ARBA00022884"/>
    </source>
</evidence>
<dbReference type="RefSeq" id="WP_037977824.1">
    <property type="nucleotide sequence ID" value="NZ_JMKI01000047.1"/>
</dbReference>
<dbReference type="PROSITE" id="PS50084">
    <property type="entry name" value="KH_TYPE_1"/>
    <property type="match status" value="1"/>
</dbReference>
<dbReference type="InterPro" id="IPR012162">
    <property type="entry name" value="PNPase"/>
</dbReference>
<dbReference type="GO" id="GO:0004654">
    <property type="term" value="F:polyribonucleotide nucleotidyltransferase activity"/>
    <property type="evidence" value="ECO:0007669"/>
    <property type="project" value="UniProtKB-UniRule"/>
</dbReference>
<dbReference type="HAMAP" id="MF_01595">
    <property type="entry name" value="PNPase"/>
    <property type="match status" value="1"/>
</dbReference>
<keyword evidence="12" id="KW-1185">Reference proteome</keyword>
<comment type="catalytic activity">
    <reaction evidence="8">
        <text>RNA(n+1) + phosphate = RNA(n) + a ribonucleoside 5'-diphosphate</text>
        <dbReference type="Rhea" id="RHEA:22096"/>
        <dbReference type="Rhea" id="RHEA-COMP:14527"/>
        <dbReference type="Rhea" id="RHEA-COMP:17342"/>
        <dbReference type="ChEBI" id="CHEBI:43474"/>
        <dbReference type="ChEBI" id="CHEBI:57930"/>
        <dbReference type="ChEBI" id="CHEBI:140395"/>
        <dbReference type="EC" id="2.7.7.8"/>
    </reaction>
</comment>
<dbReference type="InterPro" id="IPR015847">
    <property type="entry name" value="ExoRNase_PH_dom2"/>
</dbReference>
<dbReference type="GeneID" id="90984356"/>
<feature type="binding site" evidence="8">
    <location>
        <position position="485"/>
    </location>
    <ligand>
        <name>Mg(2+)</name>
        <dbReference type="ChEBI" id="CHEBI:18420"/>
    </ligand>
</feature>
<dbReference type="PROSITE" id="PS50126">
    <property type="entry name" value="S1"/>
    <property type="match status" value="1"/>
</dbReference>
<feature type="compositionally biased region" description="Basic and acidic residues" evidence="9">
    <location>
        <begin position="711"/>
        <end position="798"/>
    </location>
</feature>
<keyword evidence="2 8" id="KW-0963">Cytoplasm</keyword>
<dbReference type="InterPro" id="IPR015848">
    <property type="entry name" value="PNPase_PH_RNA-bd_bac/org-type"/>
</dbReference>